<comment type="caution">
    <text evidence="1">The sequence shown here is derived from an EMBL/GenBank/DDBJ whole genome shotgun (WGS) entry which is preliminary data.</text>
</comment>
<dbReference type="AlphaFoldDB" id="A0A2T1LTV5"/>
<dbReference type="OrthoDB" id="26670at2"/>
<reference evidence="1 2" key="1">
    <citation type="submission" date="2018-03" db="EMBL/GenBank/DDBJ databases">
        <title>The ancient ancestry and fast evolution of plastids.</title>
        <authorList>
            <person name="Moore K.R."/>
            <person name="Magnabosco C."/>
            <person name="Momper L."/>
            <person name="Gold D.A."/>
            <person name="Bosak T."/>
            <person name="Fournier G.P."/>
        </authorList>
    </citation>
    <scope>NUCLEOTIDE SEQUENCE [LARGE SCALE GENOMIC DNA]</scope>
    <source>
        <strain evidence="1 2">CCALA 016</strain>
    </source>
</reference>
<name>A0A2T1LTV5_9CHRO</name>
<evidence type="ECO:0000313" key="1">
    <source>
        <dbReference type="EMBL" id="PSF34543.1"/>
    </source>
</evidence>
<protein>
    <submittedName>
        <fullName evidence="1">Uncharacterized protein</fullName>
    </submittedName>
</protein>
<reference evidence="1 2" key="2">
    <citation type="submission" date="2018-03" db="EMBL/GenBank/DDBJ databases">
        <authorList>
            <person name="Keele B.F."/>
        </authorList>
    </citation>
    <scope>NUCLEOTIDE SEQUENCE [LARGE SCALE GENOMIC DNA]</scope>
    <source>
        <strain evidence="1 2">CCALA 016</strain>
    </source>
</reference>
<gene>
    <name evidence="1" type="ORF">C7H19_18425</name>
</gene>
<dbReference type="Proteomes" id="UP000239001">
    <property type="component" value="Unassembled WGS sequence"/>
</dbReference>
<dbReference type="RefSeq" id="WP_106458388.1">
    <property type="nucleotide sequence ID" value="NZ_PXOH01000025.1"/>
</dbReference>
<dbReference type="EMBL" id="PXOH01000025">
    <property type="protein sequence ID" value="PSF34543.1"/>
    <property type="molecule type" value="Genomic_DNA"/>
</dbReference>
<keyword evidence="2" id="KW-1185">Reference proteome</keyword>
<evidence type="ECO:0000313" key="2">
    <source>
        <dbReference type="Proteomes" id="UP000239001"/>
    </source>
</evidence>
<sequence>MESIKLKTHVDHDGLLQIKLPEKIADSEVEVVVIYQPVDKTKKRSWSPGFFEKTFGAWVGEPLVREPQGEFPQREPLA</sequence>
<accession>A0A2T1LTV5</accession>
<proteinExistence type="predicted"/>
<organism evidence="1 2">
    <name type="scientific">Aphanothece hegewaldii CCALA 016</name>
    <dbReference type="NCBI Taxonomy" id="2107694"/>
    <lineage>
        <taxon>Bacteria</taxon>
        <taxon>Bacillati</taxon>
        <taxon>Cyanobacteriota</taxon>
        <taxon>Cyanophyceae</taxon>
        <taxon>Oscillatoriophycideae</taxon>
        <taxon>Chroococcales</taxon>
        <taxon>Aphanothecaceae</taxon>
        <taxon>Aphanothece</taxon>
    </lineage>
</organism>